<dbReference type="InterPro" id="IPR009057">
    <property type="entry name" value="Homeodomain-like_sf"/>
</dbReference>
<keyword evidence="1 2" id="KW-0238">DNA-binding</keyword>
<dbReference type="SUPFAM" id="SSF46689">
    <property type="entry name" value="Homeodomain-like"/>
    <property type="match status" value="1"/>
</dbReference>
<feature type="DNA-binding region" description="H-T-H motif" evidence="2">
    <location>
        <begin position="39"/>
        <end position="58"/>
    </location>
</feature>
<dbReference type="Proteomes" id="UP001500540">
    <property type="component" value="Unassembled WGS sequence"/>
</dbReference>
<evidence type="ECO:0000313" key="4">
    <source>
        <dbReference type="EMBL" id="GAA3755613.1"/>
    </source>
</evidence>
<reference evidence="5" key="1">
    <citation type="journal article" date="2019" name="Int. J. Syst. Evol. Microbiol.">
        <title>The Global Catalogue of Microorganisms (GCM) 10K type strain sequencing project: providing services to taxonomists for standard genome sequencing and annotation.</title>
        <authorList>
            <consortium name="The Broad Institute Genomics Platform"/>
            <consortium name="The Broad Institute Genome Sequencing Center for Infectious Disease"/>
            <person name="Wu L."/>
            <person name="Ma J."/>
        </authorList>
    </citation>
    <scope>NUCLEOTIDE SEQUENCE [LARGE SCALE GENOMIC DNA]</scope>
    <source>
        <strain evidence="5">JCM 16950</strain>
    </source>
</reference>
<dbReference type="PANTHER" id="PTHR30055">
    <property type="entry name" value="HTH-TYPE TRANSCRIPTIONAL REGULATOR RUTR"/>
    <property type="match status" value="1"/>
</dbReference>
<proteinExistence type="predicted"/>
<evidence type="ECO:0000256" key="2">
    <source>
        <dbReference type="PROSITE-ProRule" id="PRU00335"/>
    </source>
</evidence>
<dbReference type="InterPro" id="IPR001647">
    <property type="entry name" value="HTH_TetR"/>
</dbReference>
<protein>
    <recommendedName>
        <fullName evidence="3">HTH tetR-type domain-containing protein</fullName>
    </recommendedName>
</protein>
<evidence type="ECO:0000256" key="1">
    <source>
        <dbReference type="ARBA" id="ARBA00023125"/>
    </source>
</evidence>
<name>A0ABP7G4M5_9MICO</name>
<evidence type="ECO:0000313" key="5">
    <source>
        <dbReference type="Proteomes" id="UP001500540"/>
    </source>
</evidence>
<dbReference type="InterPro" id="IPR050109">
    <property type="entry name" value="HTH-type_TetR-like_transc_reg"/>
</dbReference>
<feature type="domain" description="HTH tetR-type" evidence="3">
    <location>
        <begin position="16"/>
        <end position="76"/>
    </location>
</feature>
<dbReference type="Gene3D" id="1.10.10.60">
    <property type="entry name" value="Homeodomain-like"/>
    <property type="match status" value="1"/>
</dbReference>
<dbReference type="PROSITE" id="PS50977">
    <property type="entry name" value="HTH_TETR_2"/>
    <property type="match status" value="1"/>
</dbReference>
<dbReference type="EMBL" id="BAABAF010000001">
    <property type="protein sequence ID" value="GAA3755613.1"/>
    <property type="molecule type" value="Genomic_DNA"/>
</dbReference>
<organism evidence="4 5">
    <name type="scientific">Microbacterium kribbense</name>
    <dbReference type="NCBI Taxonomy" id="433645"/>
    <lineage>
        <taxon>Bacteria</taxon>
        <taxon>Bacillati</taxon>
        <taxon>Actinomycetota</taxon>
        <taxon>Actinomycetes</taxon>
        <taxon>Micrococcales</taxon>
        <taxon>Microbacteriaceae</taxon>
        <taxon>Microbacterium</taxon>
    </lineage>
</organism>
<sequence length="139" mass="14980">MTQAPVVREPKQQRTREAWNRVLDVGLALFIEGGLDGLTISEVCRRAEISAPSLYARVDGLAGLVAAVYEHAMVDLRRSDSAAFAGVRGSDARWPSASRPSLRLSPTISHATRICCGPSSRLPFAMIGCTTVASKRRNA</sequence>
<dbReference type="Pfam" id="PF00440">
    <property type="entry name" value="TetR_N"/>
    <property type="match status" value="1"/>
</dbReference>
<evidence type="ECO:0000259" key="3">
    <source>
        <dbReference type="PROSITE" id="PS50977"/>
    </source>
</evidence>
<gene>
    <name evidence="4" type="ORF">GCM10022240_05700</name>
</gene>
<comment type="caution">
    <text evidence="4">The sequence shown here is derived from an EMBL/GenBank/DDBJ whole genome shotgun (WGS) entry which is preliminary data.</text>
</comment>
<accession>A0ABP7G4M5</accession>
<keyword evidence="5" id="KW-1185">Reference proteome</keyword>